<comment type="subcellular location">
    <subcellularLocation>
        <location evidence="1">Cell membrane</location>
        <topology evidence="1">Multi-pass membrane protein</topology>
    </subcellularLocation>
</comment>
<comment type="similarity">
    <text evidence="6">Belongs to the ABC-4 integral membrane protein family.</text>
</comment>
<evidence type="ECO:0000256" key="4">
    <source>
        <dbReference type="ARBA" id="ARBA00022989"/>
    </source>
</evidence>
<feature type="transmembrane region" description="Helical" evidence="7">
    <location>
        <begin position="338"/>
        <end position="359"/>
    </location>
</feature>
<dbReference type="EMBL" id="JBEPMO010000003">
    <property type="protein sequence ID" value="MET3731229.1"/>
    <property type="molecule type" value="Genomic_DNA"/>
</dbReference>
<evidence type="ECO:0000259" key="9">
    <source>
        <dbReference type="Pfam" id="PF12704"/>
    </source>
</evidence>
<feature type="transmembrane region" description="Helical" evidence="7">
    <location>
        <begin position="284"/>
        <end position="309"/>
    </location>
</feature>
<keyword evidence="2" id="KW-1003">Cell membrane</keyword>
<feature type="transmembrane region" description="Helical" evidence="7">
    <location>
        <begin position="26"/>
        <end position="45"/>
    </location>
</feature>
<feature type="transmembrane region" description="Helical" evidence="7">
    <location>
        <begin position="379"/>
        <end position="399"/>
    </location>
</feature>
<evidence type="ECO:0000256" key="6">
    <source>
        <dbReference type="ARBA" id="ARBA00038076"/>
    </source>
</evidence>
<dbReference type="InterPro" id="IPR025857">
    <property type="entry name" value="MacB_PCD"/>
</dbReference>
<dbReference type="RefSeq" id="WP_354507292.1">
    <property type="nucleotide sequence ID" value="NZ_JBEPMO010000003.1"/>
</dbReference>
<reference evidence="10 11" key="1">
    <citation type="submission" date="2024-06" db="EMBL/GenBank/DDBJ databases">
        <title>Genomic Encyclopedia of Type Strains, Phase IV (KMG-IV): sequencing the most valuable type-strain genomes for metagenomic binning, comparative biology and taxonomic classification.</title>
        <authorList>
            <person name="Goeker M."/>
        </authorList>
    </citation>
    <scope>NUCLEOTIDE SEQUENCE [LARGE SCALE GENOMIC DNA]</scope>
    <source>
        <strain evidence="10 11">DSM 29388</strain>
    </source>
</reference>
<comment type="caution">
    <text evidence="10">The sequence shown here is derived from an EMBL/GenBank/DDBJ whole genome shotgun (WGS) entry which is preliminary data.</text>
</comment>
<evidence type="ECO:0000313" key="11">
    <source>
        <dbReference type="Proteomes" id="UP001549146"/>
    </source>
</evidence>
<dbReference type="PANTHER" id="PTHR30572">
    <property type="entry name" value="MEMBRANE COMPONENT OF TRANSPORTER-RELATED"/>
    <property type="match status" value="1"/>
</dbReference>
<dbReference type="Pfam" id="PF12704">
    <property type="entry name" value="MacB_PCD"/>
    <property type="match status" value="1"/>
</dbReference>
<feature type="domain" description="MacB-like periplasmic core" evidence="9">
    <location>
        <begin position="25"/>
        <end position="247"/>
    </location>
</feature>
<feature type="domain" description="ABC3 transporter permease C-terminal" evidence="8">
    <location>
        <begin position="287"/>
        <end position="409"/>
    </location>
</feature>
<evidence type="ECO:0000256" key="5">
    <source>
        <dbReference type="ARBA" id="ARBA00023136"/>
    </source>
</evidence>
<keyword evidence="3 7" id="KW-0812">Transmembrane</keyword>
<evidence type="ECO:0000256" key="2">
    <source>
        <dbReference type="ARBA" id="ARBA00022475"/>
    </source>
</evidence>
<evidence type="ECO:0000256" key="3">
    <source>
        <dbReference type="ARBA" id="ARBA00022692"/>
    </source>
</evidence>
<dbReference type="InterPro" id="IPR003838">
    <property type="entry name" value="ABC3_permease_C"/>
</dbReference>
<evidence type="ECO:0000256" key="7">
    <source>
        <dbReference type="SAM" id="Phobius"/>
    </source>
</evidence>
<proteinExistence type="inferred from homology"/>
<evidence type="ECO:0000259" key="8">
    <source>
        <dbReference type="Pfam" id="PF02687"/>
    </source>
</evidence>
<evidence type="ECO:0000313" key="10">
    <source>
        <dbReference type="EMBL" id="MET3731229.1"/>
    </source>
</evidence>
<dbReference type="PANTHER" id="PTHR30572:SF4">
    <property type="entry name" value="ABC TRANSPORTER PERMEASE YTRF"/>
    <property type="match status" value="1"/>
</dbReference>
<dbReference type="Pfam" id="PF02687">
    <property type="entry name" value="FtsX"/>
    <property type="match status" value="1"/>
</dbReference>
<keyword evidence="5 7" id="KW-0472">Membrane</keyword>
<sequence>MRPILFDKDAWSEVYAAIRKNKMRTLLTMIGVAWGMFLFVALLGASKGMQNGFDKIFANSATNSLFVMLAETTIPYKGYQRGRMLELKIEDIQAIKQKFPQIRMISPRSTEGGVLVKYGTKYSNYSVTGDEPAQNEMFKKPIVKGRFINNDDMAQGKKVCVIGQEIVDELFHENVNPIGERLQIGNSSYMVVGVYTQPAMSIGRNNEIHIPFSTFQRVYNRQGVVNYAIINAYDEYDIVEFEQEVKAFLKERKNVHPDDTQAIAGFNLGEMMNQLFSFMNGMELLAIVVGALTLFSGVIAISSILLITVSERTKEFGIRRALGAVPNQIRSQILMESVVLTMIAGLSGIVGATLLLLIVNKAVEGSDGNFPFLNASVDVTTLGFALLIMVVMAMIAGLLPAQRAISIKPIDALRDE</sequence>
<dbReference type="Proteomes" id="UP001549146">
    <property type="component" value="Unassembled WGS sequence"/>
</dbReference>
<organism evidence="10 11">
    <name type="scientific">Moheibacter stercoris</name>
    <dbReference type="NCBI Taxonomy" id="1628251"/>
    <lineage>
        <taxon>Bacteria</taxon>
        <taxon>Pseudomonadati</taxon>
        <taxon>Bacteroidota</taxon>
        <taxon>Flavobacteriia</taxon>
        <taxon>Flavobacteriales</taxon>
        <taxon>Weeksellaceae</taxon>
        <taxon>Moheibacter</taxon>
    </lineage>
</organism>
<protein>
    <submittedName>
        <fullName evidence="10">ABC transport system permease protein</fullName>
    </submittedName>
</protein>
<gene>
    <name evidence="10" type="ORF">ABID46_000796</name>
</gene>
<keyword evidence="4 7" id="KW-1133">Transmembrane helix</keyword>
<evidence type="ECO:0000256" key="1">
    <source>
        <dbReference type="ARBA" id="ARBA00004651"/>
    </source>
</evidence>
<dbReference type="InterPro" id="IPR050250">
    <property type="entry name" value="Macrolide_Exporter_MacB"/>
</dbReference>
<keyword evidence="11" id="KW-1185">Reference proteome</keyword>
<name>A0ABV2LSY8_9FLAO</name>
<accession>A0ABV2LSY8</accession>